<protein>
    <submittedName>
        <fullName evidence="5">(pine wood nematode) hypothetical protein</fullName>
    </submittedName>
    <submittedName>
        <fullName evidence="8">Aldo_ket_red domain-containing protein</fullName>
    </submittedName>
</protein>
<dbReference type="PROSITE" id="PS00062">
    <property type="entry name" value="ALDOKETO_REDUCTASE_2"/>
    <property type="match status" value="1"/>
</dbReference>
<evidence type="ECO:0000313" key="8">
    <source>
        <dbReference type="WBParaSite" id="BXY_0228600.1"/>
    </source>
</evidence>
<dbReference type="PANTHER" id="PTHR11732">
    <property type="entry name" value="ALDO/KETO REDUCTASE"/>
    <property type="match status" value="1"/>
</dbReference>
<dbReference type="FunFam" id="3.20.20.100:FF:000029">
    <property type="entry name" value="Aldo-keto reductase"/>
    <property type="match status" value="1"/>
</dbReference>
<dbReference type="Pfam" id="PF00248">
    <property type="entry name" value="Aldo_ket_red"/>
    <property type="match status" value="1"/>
</dbReference>
<reference evidence="5" key="2">
    <citation type="submission" date="2020-09" db="EMBL/GenBank/DDBJ databases">
        <authorList>
            <person name="Kikuchi T."/>
        </authorList>
    </citation>
    <scope>NUCLEOTIDE SEQUENCE</scope>
    <source>
        <strain evidence="5">Ka4C1</strain>
    </source>
</reference>
<reference evidence="8" key="1">
    <citation type="submission" date="2016-11" db="UniProtKB">
        <authorList>
            <consortium name="WormBaseParasite"/>
        </authorList>
    </citation>
    <scope>IDENTIFICATION</scope>
</reference>
<sequence>MSCALPRQAFCGPKHSSAPNIHFDHFDSFAFARLEFKMVSVGSIPMHNGVNLPLLGYGTWLSTDHEQLKKALRTALDSGYRYIDTAYVYGNEAPIGDVIKEYIDAGKLKRSDLFITTKLPMYANNVDRAEICIKRSLANLKTDYVDLYLIHTPTSMKANDDITGVATDENGKFIFEDVDLNQTWKILEKYYKDGTFKSIGISNFSARQIQDIYDNAEIKPMNLQVECHILFPQKKLVEFCKDKNITVTSYSSLGNPGRGAGLGKVWVEGDCLNHPLTLELANKYNKTPAQILLRHLVQRGISVIPKSVTESRIKENIDIFDFEIQQKDQDRLLNLNENKRLLVFDFAFGHPNYSFNDEF</sequence>
<feature type="domain" description="NADP-dependent oxidoreductase" evidence="4">
    <location>
        <begin position="55"/>
        <end position="333"/>
    </location>
</feature>
<feature type="binding site" evidence="2">
    <location>
        <position position="151"/>
    </location>
    <ligand>
        <name>substrate</name>
    </ligand>
</feature>
<dbReference type="Proteomes" id="UP000095284">
    <property type="component" value="Unplaced"/>
</dbReference>
<name>A0A1I7RNJ9_BURXY</name>
<dbReference type="Proteomes" id="UP000659654">
    <property type="component" value="Unassembled WGS sequence"/>
</dbReference>
<feature type="site" description="Lowers pKa of active site Tyr" evidence="3">
    <location>
        <position position="118"/>
    </location>
</feature>
<proteinExistence type="predicted"/>
<dbReference type="AlphaFoldDB" id="A0A1I7RNJ9"/>
<dbReference type="WBParaSite" id="BXY_0228600.1">
    <property type="protein sequence ID" value="BXY_0228600.1"/>
    <property type="gene ID" value="BXY_0228600"/>
</dbReference>
<gene>
    <name evidence="5" type="ORF">BXYJ_LOCUS12214</name>
</gene>
<dbReference type="PRINTS" id="PR00069">
    <property type="entry name" value="ALDKETRDTASE"/>
</dbReference>
<evidence type="ECO:0000256" key="2">
    <source>
        <dbReference type="PIRSR" id="PIRSR000097-2"/>
    </source>
</evidence>
<dbReference type="PROSITE" id="PS00063">
    <property type="entry name" value="ALDOKETO_REDUCTASE_3"/>
    <property type="match status" value="1"/>
</dbReference>
<dbReference type="InterPro" id="IPR018170">
    <property type="entry name" value="Aldo/ket_reductase_CS"/>
</dbReference>
<evidence type="ECO:0000313" key="6">
    <source>
        <dbReference type="Proteomes" id="UP000095284"/>
    </source>
</evidence>
<dbReference type="PIRSF" id="PIRSF000097">
    <property type="entry name" value="AKR"/>
    <property type="match status" value="1"/>
</dbReference>
<evidence type="ECO:0000313" key="7">
    <source>
        <dbReference type="Proteomes" id="UP000659654"/>
    </source>
</evidence>
<dbReference type="InterPro" id="IPR023210">
    <property type="entry name" value="NADP_OxRdtase_dom"/>
</dbReference>
<evidence type="ECO:0000256" key="3">
    <source>
        <dbReference type="PIRSR" id="PIRSR000097-3"/>
    </source>
</evidence>
<feature type="active site" description="Proton donor" evidence="1">
    <location>
        <position position="89"/>
    </location>
</feature>
<organism evidence="6 8">
    <name type="scientific">Bursaphelenchus xylophilus</name>
    <name type="common">Pinewood nematode worm</name>
    <name type="synonym">Aphelenchoides xylophilus</name>
    <dbReference type="NCBI Taxonomy" id="6326"/>
    <lineage>
        <taxon>Eukaryota</taxon>
        <taxon>Metazoa</taxon>
        <taxon>Ecdysozoa</taxon>
        <taxon>Nematoda</taxon>
        <taxon>Chromadorea</taxon>
        <taxon>Rhabditida</taxon>
        <taxon>Tylenchina</taxon>
        <taxon>Tylenchomorpha</taxon>
        <taxon>Aphelenchoidea</taxon>
        <taxon>Aphelenchoididae</taxon>
        <taxon>Bursaphelenchus</taxon>
    </lineage>
</organism>
<evidence type="ECO:0000313" key="5">
    <source>
        <dbReference type="EMBL" id="CAD5232123.1"/>
    </source>
</evidence>
<dbReference type="SUPFAM" id="SSF51430">
    <property type="entry name" value="NAD(P)-linked oxidoreductase"/>
    <property type="match status" value="1"/>
</dbReference>
<dbReference type="SMR" id="A0A1I7RNJ9"/>
<dbReference type="GO" id="GO:0016491">
    <property type="term" value="F:oxidoreductase activity"/>
    <property type="evidence" value="ECO:0007669"/>
    <property type="project" value="InterPro"/>
</dbReference>
<accession>A0A1I7RNJ9</accession>
<dbReference type="OrthoDB" id="416253at2759"/>
<dbReference type="eggNOG" id="KOG1577">
    <property type="taxonomic scope" value="Eukaryota"/>
</dbReference>
<dbReference type="EMBL" id="CAJFDI010000005">
    <property type="protein sequence ID" value="CAD5232123.1"/>
    <property type="molecule type" value="Genomic_DNA"/>
</dbReference>
<dbReference type="EMBL" id="CAJFCV020000005">
    <property type="protein sequence ID" value="CAG9124099.1"/>
    <property type="molecule type" value="Genomic_DNA"/>
</dbReference>
<dbReference type="InterPro" id="IPR036812">
    <property type="entry name" value="NAD(P)_OxRdtase_dom_sf"/>
</dbReference>
<dbReference type="InterPro" id="IPR020471">
    <property type="entry name" value="AKR"/>
</dbReference>
<dbReference type="Proteomes" id="UP000582659">
    <property type="component" value="Unassembled WGS sequence"/>
</dbReference>
<evidence type="ECO:0000256" key="1">
    <source>
        <dbReference type="PIRSR" id="PIRSR000097-1"/>
    </source>
</evidence>
<keyword evidence="7" id="KW-1185">Reference proteome</keyword>
<dbReference type="Gene3D" id="3.20.20.100">
    <property type="entry name" value="NADP-dependent oxidoreductase domain"/>
    <property type="match status" value="1"/>
</dbReference>
<evidence type="ECO:0000259" key="4">
    <source>
        <dbReference type="Pfam" id="PF00248"/>
    </source>
</evidence>